<organism evidence="2 3">
    <name type="scientific">Marasmiellus scandens</name>
    <dbReference type="NCBI Taxonomy" id="2682957"/>
    <lineage>
        <taxon>Eukaryota</taxon>
        <taxon>Fungi</taxon>
        <taxon>Dikarya</taxon>
        <taxon>Basidiomycota</taxon>
        <taxon>Agaricomycotina</taxon>
        <taxon>Agaricomycetes</taxon>
        <taxon>Agaricomycetidae</taxon>
        <taxon>Agaricales</taxon>
        <taxon>Marasmiineae</taxon>
        <taxon>Omphalotaceae</taxon>
        <taxon>Marasmiellus</taxon>
    </lineage>
</organism>
<evidence type="ECO:0000256" key="1">
    <source>
        <dbReference type="SAM" id="MobiDB-lite"/>
    </source>
</evidence>
<gene>
    <name evidence="2" type="ORF">VKT23_003648</name>
</gene>
<name>A0ABR1JXW2_9AGAR</name>
<keyword evidence="3" id="KW-1185">Reference proteome</keyword>
<reference evidence="2 3" key="1">
    <citation type="submission" date="2024-01" db="EMBL/GenBank/DDBJ databases">
        <title>A draft genome for the cacao thread blight pathogen Marasmiellus scandens.</title>
        <authorList>
            <person name="Baruah I.K."/>
            <person name="Leung J."/>
            <person name="Bukari Y."/>
            <person name="Amoako-Attah I."/>
            <person name="Meinhardt L.W."/>
            <person name="Bailey B.A."/>
            <person name="Cohen S.P."/>
        </authorList>
    </citation>
    <scope>NUCLEOTIDE SEQUENCE [LARGE SCALE GENOMIC DNA]</scope>
    <source>
        <strain evidence="2 3">GH-19</strain>
    </source>
</reference>
<proteinExistence type="predicted"/>
<feature type="region of interest" description="Disordered" evidence="1">
    <location>
        <begin position="222"/>
        <end position="251"/>
    </location>
</feature>
<evidence type="ECO:0000313" key="3">
    <source>
        <dbReference type="Proteomes" id="UP001498398"/>
    </source>
</evidence>
<feature type="compositionally biased region" description="Polar residues" evidence="1">
    <location>
        <begin position="241"/>
        <end position="251"/>
    </location>
</feature>
<feature type="compositionally biased region" description="Basic and acidic residues" evidence="1">
    <location>
        <begin position="222"/>
        <end position="238"/>
    </location>
</feature>
<evidence type="ECO:0000313" key="2">
    <source>
        <dbReference type="EMBL" id="KAK7469156.1"/>
    </source>
</evidence>
<protein>
    <submittedName>
        <fullName evidence="2">Uncharacterized protein</fullName>
    </submittedName>
</protein>
<accession>A0ABR1JXW2</accession>
<dbReference type="Proteomes" id="UP001498398">
    <property type="component" value="Unassembled WGS sequence"/>
</dbReference>
<sequence>MELIRCIGGFVRRASFCGRAGWCHCLALRFHFIGALTKLQLDTLNMRSVWFSILPDLHASLILETSLPRNYHQIDLEEGVSMQKVVKTVYNTIREKHAGTAERFAVWHEDLYFDVYNICPPLFVMRKDIVQWPPAQSVMDAFKENLRTIAQTLDHQKEDCILRAENSAGTCNELRSFKLITIPDRASFVFDGFDAGFGDLSLVVHMRPRPVTVNLSKLLREEEDHSEKKKVRQMDRDLPPSASNPSVVVNLPSTSSHDSIRSLYAEPSSQEILLEEIRALGKQVDELVKGDIDRFSDPSFNRKIPLLQTKPCSDIQFRGREVIKEIIDCLSTEKPKRLFLGQCIGAGGSFILGALASILHANTQHFVLYFSGFTLGKLMGDDGAWYETVTRALLIALSKHPDFDSGLASEIFNRNSVKRLENYVKGLPSGPRKLTLTFLVDDFDLVCLVQDCSRRTRFLDLIQGHNVVLVDKGCSPLAEELLLARVEALRMLDQIGESIHQLQIPASYTEREYESFRIAKKSKSDPQNILPLFKFAMLEAEFRRITGCVPGFVDSLYQSFKERLESVPDDLENDGTILDVLKESVEFSARMKEAKTQFITYIQGMYSAQSSDHRSDLTKFFLASLAGTCYQLSPCLYHPAFFSEVMQRTSHRYILAAGFLRDFLGDYIARQNESNYHHLLSQDFLSSTGPLYRNPAVLGAVAELRIIAKIQSSGFLLPGWNGPTLSRPVTRRALNLETILIALTDGDPVFFSSFGHSTPAIDGLYVLRKDDKVYVFGILVTIASRHKASEHLFFLTWESWIRRLAAPGCGILWNVVWVVNESTIAEGRTLVSKGPPEVFSELPPRNTRQKVYTSNPEYTRWLCSIKDWDRDMAQVLEARTAWL</sequence>
<comment type="caution">
    <text evidence="2">The sequence shown here is derived from an EMBL/GenBank/DDBJ whole genome shotgun (WGS) entry which is preliminary data.</text>
</comment>
<dbReference type="EMBL" id="JBANRG010000003">
    <property type="protein sequence ID" value="KAK7469156.1"/>
    <property type="molecule type" value="Genomic_DNA"/>
</dbReference>